<accession>A0A1X0R2S4</accession>
<protein>
    <submittedName>
        <fullName evidence="1">Uncharacterized protein</fullName>
    </submittedName>
</protein>
<sequence>IHRRLMMPQTISDSLSFLLNMLPTKKPRSPNTTLLWIVRWPTICRILCELDYLQHTKFPPTPPTHLGQRLLEWLPS</sequence>
<feature type="non-terminal residue" evidence="1">
    <location>
        <position position="1"/>
    </location>
</feature>
<dbReference type="EMBL" id="KV921925">
    <property type="protein sequence ID" value="ORE06343.1"/>
    <property type="molecule type" value="Genomic_DNA"/>
</dbReference>
<dbReference type="Proteomes" id="UP000242414">
    <property type="component" value="Unassembled WGS sequence"/>
</dbReference>
<dbReference type="VEuPathDB" id="FungiDB:BCV72DRAFT_191095"/>
<dbReference type="AlphaFoldDB" id="A0A1X0R2S4"/>
<evidence type="ECO:0000313" key="1">
    <source>
        <dbReference type="EMBL" id="ORE06343.1"/>
    </source>
</evidence>
<proteinExistence type="predicted"/>
<name>A0A1X0R2S4_RHIZD</name>
<organism evidence="1">
    <name type="scientific">Rhizopus microsporus var. microsporus</name>
    <dbReference type="NCBI Taxonomy" id="86635"/>
    <lineage>
        <taxon>Eukaryota</taxon>
        <taxon>Fungi</taxon>
        <taxon>Fungi incertae sedis</taxon>
        <taxon>Mucoromycota</taxon>
        <taxon>Mucoromycotina</taxon>
        <taxon>Mucoromycetes</taxon>
        <taxon>Mucorales</taxon>
        <taxon>Mucorineae</taxon>
        <taxon>Rhizopodaceae</taxon>
        <taxon>Rhizopus</taxon>
    </lineage>
</organism>
<gene>
    <name evidence="1" type="ORF">BCV72DRAFT_191095</name>
</gene>
<reference evidence="1" key="1">
    <citation type="journal article" date="2016" name="Proc. Natl. Acad. Sci. U.S.A.">
        <title>Lipid metabolic changes in an early divergent fungus govern the establishment of a mutualistic symbiosis with endobacteria.</title>
        <authorList>
            <person name="Lastovetsky O.A."/>
            <person name="Gaspar M.L."/>
            <person name="Mondo S.J."/>
            <person name="LaButti K.M."/>
            <person name="Sandor L."/>
            <person name="Grigoriev I.V."/>
            <person name="Henry S.A."/>
            <person name="Pawlowska T.E."/>
        </authorList>
    </citation>
    <scope>NUCLEOTIDE SEQUENCE [LARGE SCALE GENOMIC DNA]</scope>
    <source>
        <strain evidence="1">ATCC 52814</strain>
    </source>
</reference>
<feature type="non-terminal residue" evidence="1">
    <location>
        <position position="76"/>
    </location>
</feature>